<protein>
    <submittedName>
        <fullName evidence="1">Uncharacterized protein</fullName>
    </submittedName>
</protein>
<accession>A0ACC1STV2</accession>
<proteinExistence type="predicted"/>
<organism evidence="1 2">
    <name type="scientific">Phlebia brevispora</name>
    <dbReference type="NCBI Taxonomy" id="194682"/>
    <lineage>
        <taxon>Eukaryota</taxon>
        <taxon>Fungi</taxon>
        <taxon>Dikarya</taxon>
        <taxon>Basidiomycota</taxon>
        <taxon>Agaricomycotina</taxon>
        <taxon>Agaricomycetes</taxon>
        <taxon>Polyporales</taxon>
        <taxon>Meruliaceae</taxon>
        <taxon>Phlebia</taxon>
    </lineage>
</organism>
<evidence type="ECO:0000313" key="1">
    <source>
        <dbReference type="EMBL" id="KAJ3546268.1"/>
    </source>
</evidence>
<keyword evidence="2" id="KW-1185">Reference proteome</keyword>
<name>A0ACC1STV2_9APHY</name>
<sequence length="1810" mass="196579">MNRYGGTLSINATAVSAAHKHLKGSSLCKDSPSRRSFMGKFSLAVLCRRVLHTHSSDEHCKARASITSLSRVVHSAIQDPSARFDIAALAIWSPANMSVSSLITVRAFLSPFVGQTVNVSGIVTGIFPGEGFFIQGPPSPDPRVSSGLFVFTESTTVENSVSVGDNITLSGLIEEFRSSKDPTFIKATELDDPAHIQILSTNHTVAPIKLATPGFFPPTQQWTVLDLVGPDGWLSQPNNQSLVDVVNPTLQPHAFGMDFWRSLDGMVVTVPSPTATDFPNGFGEFWVYGDWPVTGQNSRGGLTMNFGPDGLPDANPEVVIIAQPLDGTTNPVNTSTGMKFKDITGIVHYQFGFFYVLPFTAPEVVSVPSTKIPATTLTSVSDACTITIGDYNVENFAPNSTTVPQVGDQIANFLKSPDIMFMQEIQDNSGPTDDGTVDASLTLKTLISAIHAAGSTAKYNFTEVISANDQDGGQLGGNIRPAYLFKEDKFQLVSGSPVGGPFDATEPVIRDGKLTFTFNPGRLDPNNTVWVDARKPLVAAWETNTGQRFVTINLHNTAKSDASSSVQGDPRPPINSDVQKRTSQIEVIAPFVQSILALDPDVSLIVAGDYNEFVEARSVYAAFDNILFDVDVLADVPPVERYTYVFDHQNEQLDHIFVSKAISERKVEVDHVHVNNWQPSISARGSDHDPSVARLRIYTIVVGFSGELTGSEPDSTNLIYRRHIFQVLSFLVGSKSPHMHGSVSHIQETANSAEEKPIAPGLGLHTWCIPGLSKFVHIASHGVSARSNMAAPAMRLTTTAAASSLIAVSGIYMKAAKVVLGLQTLASLRQITTHGVQITDVRGTAFLSPLVGESVTLSGVVTGIFSGEGFFIQEARSSDPRVSSGLFVFSESSRVLDSVAVGDNITVTGTVNEFRSSEDPTFIKATELDSPTNIKVLSKGHTVTPIVLGSDLSPPTQQWTSLDLVGPDGWLSQPNNQSLLDVVNPTLQPGSFGIDFWRSLDGMLVSVPSPTATDFPNSFGEFWVYGDWPVTGQNSRGGLTMNFGSDGLPDANPEVVIIAQPLDGTTNPNTSTGVKLDDITGIVHYQFGFFYVLPLTAPKVVSVPSTTIPATNLTSVSDVCTITIGDYNVDNFAPTSPTVPQVADQIANFLNSPDIIFLQEIQDNSGPTDDGTVDASVTLETLISAIEAAGSAATYDFTEVISANDQDGGETGGNIRPAYLFKSDKFQLVSGSPVGGPFDATEPVIVDGELTFTFNPGRLDPNNTVWVDSRKPLVAAWEATNGQRFFTINLHDTAKSDASSSVQGDPRPPINSDVEKRTSQVEVIASFVQSILALDPDVNLIVAGDYNEFVETRSVFAAFDNILFDVDVLANVPAVERYTYVFDHQNEQLDHIFVSQAISERVVEVDHVHVNNWQPSLAARASDHDPSVARIRIFFHNRIPISPASSVRKMSTPTNGHSNVPATNRIIEEGYLVQWATIDPRTGELRKPSWVTKREVPEEAIAQWEQRRMRERRISPNAQTNLTTPGSILPTRGAVNQRPHWRPSGSDVVMSDASGAHAGGAFPAREESTYGDKRRSPPEGTMSSPPRAYPALHAGHGRRLSKEDMRAAALFIPKRRREPHNITSPPARTNPVPAPRRNADRESMDLYPNEIGKAMFAQAPRIQPPSRMHWLADEELAKTGKYRGVIAEVHGSYSAASHDSWADGRFEGKQCMILSVEWAIDVNKTTARVKWPNGNVMSGVPVQYLERVQPNTVGHHVLLLRGQHKGDIATLQKEMEGRWYLSVVKHYFEVENEALVSIEINVDEQGNTRR</sequence>
<comment type="caution">
    <text evidence="1">The sequence shown here is derived from an EMBL/GenBank/DDBJ whole genome shotgun (WGS) entry which is preliminary data.</text>
</comment>
<dbReference type="EMBL" id="JANHOG010001029">
    <property type="protein sequence ID" value="KAJ3546268.1"/>
    <property type="molecule type" value="Genomic_DNA"/>
</dbReference>
<dbReference type="Proteomes" id="UP001148662">
    <property type="component" value="Unassembled WGS sequence"/>
</dbReference>
<evidence type="ECO:0000313" key="2">
    <source>
        <dbReference type="Proteomes" id="UP001148662"/>
    </source>
</evidence>
<gene>
    <name evidence="1" type="ORF">NM688_g5532</name>
</gene>
<reference evidence="1" key="1">
    <citation type="submission" date="2022-07" db="EMBL/GenBank/DDBJ databases">
        <title>Genome Sequence of Phlebia brevispora.</title>
        <authorList>
            <person name="Buettner E."/>
        </authorList>
    </citation>
    <scope>NUCLEOTIDE SEQUENCE</scope>
    <source>
        <strain evidence="1">MPL23</strain>
    </source>
</reference>